<dbReference type="GO" id="GO:0030246">
    <property type="term" value="F:carbohydrate binding"/>
    <property type="evidence" value="ECO:0007669"/>
    <property type="project" value="InterPro"/>
</dbReference>
<dbReference type="GO" id="GO:0020037">
    <property type="term" value="F:heme binding"/>
    <property type="evidence" value="ECO:0007669"/>
    <property type="project" value="InterPro"/>
</dbReference>
<dbReference type="InterPro" id="IPR013783">
    <property type="entry name" value="Ig-like_fold"/>
</dbReference>
<evidence type="ECO:0000259" key="8">
    <source>
        <dbReference type="PROSITE" id="PS51007"/>
    </source>
</evidence>
<dbReference type="AlphaFoldDB" id="A0A4R0NKQ0"/>
<accession>A0A4R0NKQ0</accession>
<dbReference type="InterPro" id="IPR036909">
    <property type="entry name" value="Cyt_c-like_dom_sf"/>
</dbReference>
<dbReference type="Pfam" id="PF06283">
    <property type="entry name" value="ThuA"/>
    <property type="match status" value="1"/>
</dbReference>
<dbReference type="Pfam" id="PF03422">
    <property type="entry name" value="CBM_6"/>
    <property type="match status" value="1"/>
</dbReference>
<protein>
    <submittedName>
        <fullName evidence="9">Carbohydrate-binding protein</fullName>
    </submittedName>
</protein>
<keyword evidence="5 6" id="KW-0408">Iron</keyword>
<keyword evidence="3 6" id="KW-0479">Metal-binding</keyword>
<dbReference type="Pfam" id="PF07995">
    <property type="entry name" value="GSDH"/>
    <property type="match status" value="1"/>
</dbReference>
<evidence type="ECO:0000256" key="1">
    <source>
        <dbReference type="ARBA" id="ARBA00022448"/>
    </source>
</evidence>
<dbReference type="InterPro" id="IPR011041">
    <property type="entry name" value="Quinoprot_gluc/sorb_DH_b-prop"/>
</dbReference>
<dbReference type="SUPFAM" id="SSF50952">
    <property type="entry name" value="Soluble quinoprotein glucose dehydrogenase"/>
    <property type="match status" value="1"/>
</dbReference>
<evidence type="ECO:0000256" key="2">
    <source>
        <dbReference type="ARBA" id="ARBA00022617"/>
    </source>
</evidence>
<evidence type="ECO:0000256" key="3">
    <source>
        <dbReference type="ARBA" id="ARBA00022723"/>
    </source>
</evidence>
<comment type="PTM">
    <text evidence="6">Binds 1 heme c group covalently per subunit.</text>
</comment>
<dbReference type="CDD" id="cd04084">
    <property type="entry name" value="CBM6_xylanase-like"/>
    <property type="match status" value="1"/>
</dbReference>
<dbReference type="PRINTS" id="PR00606">
    <property type="entry name" value="CYTCHROMECID"/>
</dbReference>
<gene>
    <name evidence="9" type="ORF">EZ437_11370</name>
</gene>
<dbReference type="PANTHER" id="PTHR40469:SF2">
    <property type="entry name" value="GALACTOSE-BINDING DOMAIN-LIKE SUPERFAMILY PROTEIN"/>
    <property type="match status" value="1"/>
</dbReference>
<dbReference type="Proteomes" id="UP000293347">
    <property type="component" value="Unassembled WGS sequence"/>
</dbReference>
<dbReference type="SUPFAM" id="SSF46626">
    <property type="entry name" value="Cytochrome c"/>
    <property type="match status" value="1"/>
</dbReference>
<dbReference type="InterPro" id="IPR005084">
    <property type="entry name" value="CBM6"/>
</dbReference>
<keyword evidence="4" id="KW-0249">Electron transport</keyword>
<feature type="domain" description="PKD" evidence="7">
    <location>
        <begin position="736"/>
        <end position="801"/>
    </location>
</feature>
<feature type="domain" description="Cytochrome c" evidence="8">
    <location>
        <begin position="876"/>
        <end position="962"/>
    </location>
</feature>
<dbReference type="Gene3D" id="1.10.760.10">
    <property type="entry name" value="Cytochrome c-like domain"/>
    <property type="match status" value="1"/>
</dbReference>
<proteinExistence type="predicted"/>
<dbReference type="SUPFAM" id="SSF49785">
    <property type="entry name" value="Galactose-binding domain-like"/>
    <property type="match status" value="1"/>
</dbReference>
<dbReference type="InterPro" id="IPR002324">
    <property type="entry name" value="Cyt_c_ID"/>
</dbReference>
<dbReference type="SUPFAM" id="SSF52317">
    <property type="entry name" value="Class I glutamine amidotransferase-like"/>
    <property type="match status" value="1"/>
</dbReference>
<dbReference type="InterPro" id="IPR011042">
    <property type="entry name" value="6-blade_b-propeller_TolB-like"/>
</dbReference>
<dbReference type="Pfam" id="PF00034">
    <property type="entry name" value="Cytochrom_C"/>
    <property type="match status" value="1"/>
</dbReference>
<dbReference type="Gene3D" id="3.40.50.880">
    <property type="match status" value="1"/>
</dbReference>
<evidence type="ECO:0000256" key="5">
    <source>
        <dbReference type="ARBA" id="ARBA00023004"/>
    </source>
</evidence>
<dbReference type="InterPro" id="IPR000601">
    <property type="entry name" value="PKD_dom"/>
</dbReference>
<name>A0A4R0NKQ0_9SPHI</name>
<evidence type="ECO:0000313" key="9">
    <source>
        <dbReference type="EMBL" id="TCD01342.1"/>
    </source>
</evidence>
<dbReference type="GO" id="GO:0005506">
    <property type="term" value="F:iron ion binding"/>
    <property type="evidence" value="ECO:0007669"/>
    <property type="project" value="InterPro"/>
</dbReference>
<dbReference type="Gene3D" id="2.60.40.10">
    <property type="entry name" value="Immunoglobulins"/>
    <property type="match status" value="1"/>
</dbReference>
<dbReference type="InterPro" id="IPR009056">
    <property type="entry name" value="Cyt_c-like_dom"/>
</dbReference>
<evidence type="ECO:0000256" key="6">
    <source>
        <dbReference type="PIRSR" id="PIRSR602324-1"/>
    </source>
</evidence>
<dbReference type="RefSeq" id="WP_131596075.1">
    <property type="nucleotide sequence ID" value="NZ_SJSL01000002.1"/>
</dbReference>
<dbReference type="InterPro" id="IPR035986">
    <property type="entry name" value="PKD_dom_sf"/>
</dbReference>
<keyword evidence="2 6" id="KW-0349">Heme</keyword>
<dbReference type="PANTHER" id="PTHR40469">
    <property type="entry name" value="SECRETED GLYCOSYL HYDROLASE"/>
    <property type="match status" value="1"/>
</dbReference>
<dbReference type="Gene3D" id="2.60.120.260">
    <property type="entry name" value="Galactose-binding domain-like"/>
    <property type="match status" value="1"/>
</dbReference>
<dbReference type="GO" id="GO:0009055">
    <property type="term" value="F:electron transfer activity"/>
    <property type="evidence" value="ECO:0007669"/>
    <property type="project" value="InterPro"/>
</dbReference>
<evidence type="ECO:0000313" key="10">
    <source>
        <dbReference type="Proteomes" id="UP000293347"/>
    </source>
</evidence>
<reference evidence="9 10" key="1">
    <citation type="submission" date="2019-02" db="EMBL/GenBank/DDBJ databases">
        <title>Pedobacter sp. RP-1-14 sp. nov., isolated from Arctic soil.</title>
        <authorList>
            <person name="Dahal R.H."/>
        </authorList>
    </citation>
    <scope>NUCLEOTIDE SEQUENCE [LARGE SCALE GENOMIC DNA]</scope>
    <source>
        <strain evidence="9 10">RP-1-14</strain>
    </source>
</reference>
<dbReference type="InterPro" id="IPR008979">
    <property type="entry name" value="Galactose-bd-like_sf"/>
</dbReference>
<dbReference type="EMBL" id="SJSL01000002">
    <property type="protein sequence ID" value="TCD01342.1"/>
    <property type="molecule type" value="Genomic_DNA"/>
</dbReference>
<dbReference type="CDD" id="cd00146">
    <property type="entry name" value="PKD"/>
    <property type="match status" value="1"/>
</dbReference>
<feature type="binding site" description="covalent" evidence="6">
    <location>
        <position position="894"/>
    </location>
    <ligand>
        <name>heme c</name>
        <dbReference type="ChEBI" id="CHEBI:61717"/>
    </ligand>
</feature>
<dbReference type="InterPro" id="IPR012938">
    <property type="entry name" value="Glc/Sorbosone_DH"/>
</dbReference>
<evidence type="ECO:0000259" key="7">
    <source>
        <dbReference type="PROSITE" id="PS50093"/>
    </source>
</evidence>
<evidence type="ECO:0000256" key="4">
    <source>
        <dbReference type="ARBA" id="ARBA00022982"/>
    </source>
</evidence>
<dbReference type="SUPFAM" id="SSF49299">
    <property type="entry name" value="PKD domain"/>
    <property type="match status" value="1"/>
</dbReference>
<dbReference type="PROSITE" id="PS50093">
    <property type="entry name" value="PKD"/>
    <property type="match status" value="1"/>
</dbReference>
<keyword evidence="1" id="KW-0813">Transport</keyword>
<dbReference type="PROSITE" id="PS51007">
    <property type="entry name" value="CYTC"/>
    <property type="match status" value="1"/>
</dbReference>
<keyword evidence="10" id="KW-1185">Reference proteome</keyword>
<dbReference type="Gene3D" id="2.120.10.30">
    <property type="entry name" value="TolB, C-terminal domain"/>
    <property type="match status" value="1"/>
</dbReference>
<organism evidence="9 10">
    <name type="scientific">Pedobacter psychroterrae</name>
    <dbReference type="NCBI Taxonomy" id="2530453"/>
    <lineage>
        <taxon>Bacteria</taxon>
        <taxon>Pseudomonadati</taxon>
        <taxon>Bacteroidota</taxon>
        <taxon>Sphingobacteriia</taxon>
        <taxon>Sphingobacteriales</taxon>
        <taxon>Sphingobacteriaceae</taxon>
        <taxon>Pedobacter</taxon>
    </lineage>
</organism>
<feature type="binding site" description="covalent" evidence="6">
    <location>
        <position position="890"/>
    </location>
    <ligand>
        <name>heme c</name>
        <dbReference type="ChEBI" id="CHEBI:61717"/>
    </ligand>
</feature>
<dbReference type="InterPro" id="IPR029062">
    <property type="entry name" value="Class_I_gatase-like"/>
</dbReference>
<dbReference type="InterPro" id="IPR029010">
    <property type="entry name" value="ThuA-like"/>
</dbReference>
<dbReference type="OrthoDB" id="9816308at2"/>
<sequence>MKYLLLFITGLLLVVGTLRQKIQKPRVLIFSKTLGWRHSCIPYAIAAIQKMGTESGFEVDTTTDAALFTDAQLKNYSAVIFNSTSGNVLNNQQQTAFERYIQAGGGFVGIHGAAITEYDWPWYGQLMGAFFAHHPNNPNVRKGAIDIVDKQHPATENLPDRWERMDEWYNYASFYPGIKVLANLDENSYDGGTNGSKHPITWYHEYDGGRAFYTGAGHTDESYTDETFLKQLTGGIKYAIGDAKPLDYSKAYAKVMPEQNRFIKTVFREQLASPMELAIANDGRIIYTELLGNLYVYDTKTNKQSLAAKIPISNIGGTGLIGVALDPQFDVNQFIYLYYAAAGQTEEPINFQLSRFVLNKNSILETASEKVLLKVPVQKSSGSHHGGSIAFDKEGNLYLSTGDSSIPFPSEGYSPLDERPDPQYYSQDAQRGAGSTNDFKGKILRIHPEPNGTYTIPKGNLFPPGMEKTKPEIYVMGVRNPYRIAINPTTSVLYWGDIGPDAGVDGIRGPRGYDEVNQAKKAGNYGWPYFAGNNYPYARWDFEKKQAGPLFDPLKPVNNSPNNTGLRDLPPAQPAMIWYPYAASKEFPELGTGARCIIGGAFYSYDGSSTSPNKFPEYYDGALFIADWMRNWVFALRFDERENYLRNEAFMTLNGDFRRPIDMSFGKDGVLYMLEYGSVYGVANADARLVKIEYNTGNRAPIAKASVVDTAEMAAIDKRVFLTAEKKIFELHKAAAGAVPLTLKFSSQGSHDPDDDDRLSYDWLINGVSTGITTPETRQIFTKAGTYKVVLKITDNHGSISRDTLIVKAGNTPPKVRILSKVNTSFFWKDQPFHFYIDFSDAEDPVTTPKYMTASYIYHPEPVSSGKGITGQQAQQPAYSGKSLLAASDCKACHQVDAAAVGPSFTDIAKRYREKEGSLDQLAGKIIKGGGGNWGKVHIMSAHPQISENDAREMVKYIFSLTDKKKPISKIEIAKMGALPLEYYKDEPQGRYEITATYTDEGYKTAGPLSSTDRIFVRNATQQAVFADAHPGFPRFRNSLSEAGNKSYLLFKDIDLSNISKFIFNYSSQNRDGEILVRMDSQIGPIISRVAFTPTGSFEKFKDLEANLLKKISGKHHLYFVITGSKLPDDALIKLNTISFER</sequence>
<feature type="binding site" description="covalent" evidence="6">
    <location>
        <position position="940"/>
    </location>
    <ligand>
        <name>heme c</name>
        <dbReference type="ChEBI" id="CHEBI:61717"/>
    </ligand>
</feature>
<comment type="caution">
    <text evidence="9">The sequence shown here is derived from an EMBL/GenBank/DDBJ whole genome shotgun (WGS) entry which is preliminary data.</text>
</comment>